<evidence type="ECO:0000313" key="2">
    <source>
        <dbReference type="EMBL" id="TLD02518.1"/>
    </source>
</evidence>
<feature type="domain" description="Methyltransferase type 11" evidence="1">
    <location>
        <begin position="50"/>
        <end position="143"/>
    </location>
</feature>
<dbReference type="EMBL" id="QGQD01000012">
    <property type="protein sequence ID" value="TLD02518.1"/>
    <property type="molecule type" value="Genomic_DNA"/>
</dbReference>
<keyword evidence="2" id="KW-0489">Methyltransferase</keyword>
<dbReference type="SUPFAM" id="SSF53335">
    <property type="entry name" value="S-adenosyl-L-methionine-dependent methyltransferases"/>
    <property type="match status" value="1"/>
</dbReference>
<organism evidence="2 3">
    <name type="scientific">Robinsoniella peoriensis</name>
    <dbReference type="NCBI Taxonomy" id="180332"/>
    <lineage>
        <taxon>Bacteria</taxon>
        <taxon>Bacillati</taxon>
        <taxon>Bacillota</taxon>
        <taxon>Clostridia</taxon>
        <taxon>Lachnospirales</taxon>
        <taxon>Lachnospiraceae</taxon>
        <taxon>Robinsoniella</taxon>
    </lineage>
</organism>
<sequence>MRKQSSKELTKQYFNSTAEDYDQSHDGKFVYCMYQEVVERAAALKPDSVLDLGCGNGNVIHLLKSRISAKYYGLDISEKMIEETKKRFGNEVELCVGDAENLPYEDHTFDLIICNASFHHYPRAEKAVAEMKRVLKPDGTVILGDPTLPGKIFTSMLNWLMKYSHSGEAKIWHKKEIIPLFQRYGFQIKDWKKINYKTFMFSATPET</sequence>
<dbReference type="AlphaFoldDB" id="A0A4V6HSD3"/>
<dbReference type="PANTHER" id="PTHR43591">
    <property type="entry name" value="METHYLTRANSFERASE"/>
    <property type="match status" value="1"/>
</dbReference>
<dbReference type="Proteomes" id="UP000306509">
    <property type="component" value="Unassembled WGS sequence"/>
</dbReference>
<accession>A0A4V6HSD3</accession>
<comment type="caution">
    <text evidence="2">The sequence shown here is derived from an EMBL/GenBank/DDBJ whole genome shotgun (WGS) entry which is preliminary data.</text>
</comment>
<dbReference type="Gene3D" id="3.40.50.150">
    <property type="entry name" value="Vaccinia Virus protein VP39"/>
    <property type="match status" value="1"/>
</dbReference>
<dbReference type="CDD" id="cd02440">
    <property type="entry name" value="AdoMet_MTases"/>
    <property type="match status" value="1"/>
</dbReference>
<evidence type="ECO:0000313" key="3">
    <source>
        <dbReference type="Proteomes" id="UP000306509"/>
    </source>
</evidence>
<dbReference type="InterPro" id="IPR029063">
    <property type="entry name" value="SAM-dependent_MTases_sf"/>
</dbReference>
<name>A0A4V6HSD3_9FIRM</name>
<dbReference type="GO" id="GO:0032259">
    <property type="term" value="P:methylation"/>
    <property type="evidence" value="ECO:0007669"/>
    <property type="project" value="UniProtKB-KW"/>
</dbReference>
<proteinExistence type="predicted"/>
<protein>
    <submittedName>
        <fullName evidence="2">Demethylrebeccamycin-D-glucose O-methyltransferase</fullName>
        <ecNumber evidence="2">2.1.1.164</ecNumber>
    </submittedName>
</protein>
<evidence type="ECO:0000259" key="1">
    <source>
        <dbReference type="Pfam" id="PF08241"/>
    </source>
</evidence>
<dbReference type="PANTHER" id="PTHR43591:SF110">
    <property type="entry name" value="RHODANESE DOMAIN-CONTAINING PROTEIN"/>
    <property type="match status" value="1"/>
</dbReference>
<dbReference type="InterPro" id="IPR013216">
    <property type="entry name" value="Methyltransf_11"/>
</dbReference>
<keyword evidence="2" id="KW-0808">Transferase</keyword>
<dbReference type="RefSeq" id="WP_138001703.1">
    <property type="nucleotide sequence ID" value="NZ_QGQD01000012.1"/>
</dbReference>
<dbReference type="STRING" id="180332.GCA_000797495_00906"/>
<dbReference type="EC" id="2.1.1.164" evidence="2"/>
<dbReference type="Pfam" id="PF08241">
    <property type="entry name" value="Methyltransf_11"/>
    <property type="match status" value="1"/>
</dbReference>
<dbReference type="GO" id="GO:0008757">
    <property type="term" value="F:S-adenosylmethionine-dependent methyltransferase activity"/>
    <property type="evidence" value="ECO:0007669"/>
    <property type="project" value="InterPro"/>
</dbReference>
<reference evidence="2 3" key="1">
    <citation type="journal article" date="2019" name="Anaerobe">
        <title>Detection of Robinsoniella peoriensis in multiple bone samples of a trauma patient.</title>
        <authorList>
            <person name="Schrottner P."/>
            <person name="Hartwich K."/>
            <person name="Bunk B."/>
            <person name="Schober I."/>
            <person name="Helbig S."/>
            <person name="Rudolph W.W."/>
            <person name="Gunzer F."/>
        </authorList>
    </citation>
    <scope>NUCLEOTIDE SEQUENCE [LARGE SCALE GENOMIC DNA]</scope>
    <source>
        <strain evidence="2 3">DSM 106044</strain>
    </source>
</reference>
<dbReference type="GO" id="GO:0102082">
    <property type="term" value="F:demethylrebeccamycin--D-glucose O-methyltransferase activity"/>
    <property type="evidence" value="ECO:0007669"/>
    <property type="project" value="UniProtKB-EC"/>
</dbReference>
<gene>
    <name evidence="2" type="primary">rebM_2</name>
    <name evidence="2" type="ORF">DSM106044_00496</name>
</gene>
<keyword evidence="3" id="KW-1185">Reference proteome</keyword>